<reference evidence="4" key="1">
    <citation type="submission" date="2020-05" db="EMBL/GenBank/DDBJ databases">
        <title>Mycena genomes resolve the evolution of fungal bioluminescence.</title>
        <authorList>
            <person name="Tsai I.J."/>
        </authorList>
    </citation>
    <scope>NUCLEOTIDE SEQUENCE</scope>
    <source>
        <strain evidence="4">CCC161011</strain>
    </source>
</reference>
<dbReference type="EMBL" id="JACAZI010000010">
    <property type="protein sequence ID" value="KAF7350220.1"/>
    <property type="molecule type" value="Genomic_DNA"/>
</dbReference>
<feature type="region of interest" description="Disordered" evidence="2">
    <location>
        <begin position="217"/>
        <end position="251"/>
    </location>
</feature>
<keyword evidence="4" id="KW-0645">Protease</keyword>
<evidence type="ECO:0000256" key="2">
    <source>
        <dbReference type="SAM" id="MobiDB-lite"/>
    </source>
</evidence>
<gene>
    <name evidence="4" type="ORF">MVEN_01325100</name>
</gene>
<dbReference type="Gene3D" id="3.40.50.200">
    <property type="entry name" value="Peptidase S8/S53 domain"/>
    <property type="match status" value="1"/>
</dbReference>
<comment type="caution">
    <text evidence="1">Lacks conserved residue(s) required for the propagation of feature annotation.</text>
</comment>
<feature type="domain" description="Peptidase S53" evidence="3">
    <location>
        <begin position="16"/>
        <end position="319"/>
    </location>
</feature>
<accession>A0A8H6XXR3</accession>
<evidence type="ECO:0000313" key="5">
    <source>
        <dbReference type="Proteomes" id="UP000620124"/>
    </source>
</evidence>
<dbReference type="AlphaFoldDB" id="A0A8H6XXR3"/>
<evidence type="ECO:0000259" key="3">
    <source>
        <dbReference type="PROSITE" id="PS51695"/>
    </source>
</evidence>
<keyword evidence="4" id="KW-0378">Hydrolase</keyword>
<comment type="caution">
    <text evidence="4">The sequence shown here is derived from an EMBL/GenBank/DDBJ whole genome shotgun (WGS) entry which is preliminary data.</text>
</comment>
<dbReference type="PANTHER" id="PTHR14218">
    <property type="entry name" value="PROTEASE S8 TRIPEPTIDYL PEPTIDASE I CLN2"/>
    <property type="match status" value="1"/>
</dbReference>
<evidence type="ECO:0000256" key="1">
    <source>
        <dbReference type="PROSITE-ProRule" id="PRU01032"/>
    </source>
</evidence>
<dbReference type="GO" id="GO:0004252">
    <property type="term" value="F:serine-type endopeptidase activity"/>
    <property type="evidence" value="ECO:0007669"/>
    <property type="project" value="InterPro"/>
</dbReference>
<dbReference type="InterPro" id="IPR050819">
    <property type="entry name" value="Tripeptidyl-peptidase_I"/>
</dbReference>
<dbReference type="GO" id="GO:0006508">
    <property type="term" value="P:proteolysis"/>
    <property type="evidence" value="ECO:0007669"/>
    <property type="project" value="UniProtKB-KW"/>
</dbReference>
<keyword evidence="5" id="KW-1185">Reference proteome</keyword>
<protein>
    <submittedName>
        <fullName evidence="4">Family S53 protease-like protein</fullName>
    </submittedName>
</protein>
<sequence>MRGLDASCNTSDPSGVITPSCLQDLYGISATPATQKNKALLVTGYDNEFAEMADLSEFLTQFRPDMSPNTTFTLSTTDNGTNPQGELDRGPKASLDIQYTTGLATDVPIQFLFVGATDFPTGLVDTITFLQGLANPPTVVTTSYGNDESHFGASVAIKIYDGFMAPGARGISIIFASGDGGVRGGHDDRSECNSTVFEPVFPAGCRFVTSMSRPAITQSVMDKRPPKAVPTAAAPPAPSPAPSAPALQAATPPIPYTPRPYVYKPSCKPRNFAEERGEHNKSVNSDAFTAPWLRRWAWDLYPEKKRSTETGTQDGSSHS</sequence>
<feature type="compositionally biased region" description="Pro residues" evidence="2">
    <location>
        <begin position="233"/>
        <end position="243"/>
    </location>
</feature>
<organism evidence="4 5">
    <name type="scientific">Mycena venus</name>
    <dbReference type="NCBI Taxonomy" id="2733690"/>
    <lineage>
        <taxon>Eukaryota</taxon>
        <taxon>Fungi</taxon>
        <taxon>Dikarya</taxon>
        <taxon>Basidiomycota</taxon>
        <taxon>Agaricomycotina</taxon>
        <taxon>Agaricomycetes</taxon>
        <taxon>Agaricomycetidae</taxon>
        <taxon>Agaricales</taxon>
        <taxon>Marasmiineae</taxon>
        <taxon>Mycenaceae</taxon>
        <taxon>Mycena</taxon>
    </lineage>
</organism>
<dbReference type="OrthoDB" id="2589805at2759"/>
<dbReference type="InterPro" id="IPR036852">
    <property type="entry name" value="Peptidase_S8/S53_dom_sf"/>
</dbReference>
<dbReference type="PROSITE" id="PS51695">
    <property type="entry name" value="SEDOLISIN"/>
    <property type="match status" value="1"/>
</dbReference>
<proteinExistence type="predicted"/>
<dbReference type="PANTHER" id="PTHR14218:SF15">
    <property type="entry name" value="TRIPEPTIDYL-PEPTIDASE 1"/>
    <property type="match status" value="1"/>
</dbReference>
<evidence type="ECO:0000313" key="4">
    <source>
        <dbReference type="EMBL" id="KAF7350220.1"/>
    </source>
</evidence>
<dbReference type="SUPFAM" id="SSF52743">
    <property type="entry name" value="Subtilisin-like"/>
    <property type="match status" value="1"/>
</dbReference>
<dbReference type="Proteomes" id="UP000620124">
    <property type="component" value="Unassembled WGS sequence"/>
</dbReference>
<dbReference type="GO" id="GO:0008240">
    <property type="term" value="F:tripeptidyl-peptidase activity"/>
    <property type="evidence" value="ECO:0007669"/>
    <property type="project" value="TreeGrafter"/>
</dbReference>
<name>A0A8H6XXR3_9AGAR</name>
<dbReference type="InterPro" id="IPR030400">
    <property type="entry name" value="Sedolisin_dom"/>
</dbReference>